<accession>A0A450T6K5</accession>
<evidence type="ECO:0000313" key="2">
    <source>
        <dbReference type="EMBL" id="VFJ62164.1"/>
    </source>
</evidence>
<feature type="transmembrane region" description="Helical" evidence="1">
    <location>
        <begin position="37"/>
        <end position="55"/>
    </location>
</feature>
<keyword evidence="1" id="KW-0472">Membrane</keyword>
<name>A0A450T6K5_9GAMM</name>
<dbReference type="EMBL" id="CAADEW010000123">
    <property type="protein sequence ID" value="VFJ62164.1"/>
    <property type="molecule type" value="Genomic_DNA"/>
</dbReference>
<sequence length="155" mass="17903">MVVTQIDYETLDKIADSYIPLLGLISLIMTIKANKAILLRFAHLFGLVCLSYGVMYLDKVFTIWSIVGLNYSTHTAISFVLTWHLSHYVYTLRLLWISLFLSYMALMLYQKYHSIPDILTTSIVLFLILVGCQLTVKFVLVDKAKTKWKTTNRNQ</sequence>
<evidence type="ECO:0000256" key="1">
    <source>
        <dbReference type="SAM" id="Phobius"/>
    </source>
</evidence>
<feature type="transmembrane region" description="Helical" evidence="1">
    <location>
        <begin position="61"/>
        <end position="82"/>
    </location>
</feature>
<protein>
    <recommendedName>
        <fullName evidence="3">PAP2 superfamily protein</fullName>
    </recommendedName>
</protein>
<evidence type="ECO:0008006" key="3">
    <source>
        <dbReference type="Google" id="ProtNLM"/>
    </source>
</evidence>
<reference evidence="2" key="1">
    <citation type="submission" date="2019-02" db="EMBL/GenBank/DDBJ databases">
        <authorList>
            <person name="Gruber-Vodicka R. H."/>
            <person name="Seah K. B. B."/>
        </authorList>
    </citation>
    <scope>NUCLEOTIDE SEQUENCE</scope>
    <source>
        <strain evidence="2">BECK_BZ15</strain>
    </source>
</reference>
<gene>
    <name evidence="2" type="ORF">BECKFW1821A_GA0114235_11236</name>
</gene>
<keyword evidence="1" id="KW-0812">Transmembrane</keyword>
<dbReference type="AlphaFoldDB" id="A0A450T6K5"/>
<feature type="transmembrane region" description="Helical" evidence="1">
    <location>
        <begin position="118"/>
        <end position="140"/>
    </location>
</feature>
<organism evidence="2">
    <name type="scientific">Candidatus Kentrum sp. FW</name>
    <dbReference type="NCBI Taxonomy" id="2126338"/>
    <lineage>
        <taxon>Bacteria</taxon>
        <taxon>Pseudomonadati</taxon>
        <taxon>Pseudomonadota</taxon>
        <taxon>Gammaproteobacteria</taxon>
        <taxon>Candidatus Kentrum</taxon>
    </lineage>
</organism>
<keyword evidence="1" id="KW-1133">Transmembrane helix</keyword>
<feature type="transmembrane region" description="Helical" evidence="1">
    <location>
        <begin position="94"/>
        <end position="112"/>
    </location>
</feature>
<proteinExistence type="predicted"/>